<accession>V4KCA5</accession>
<name>V4KCA5_EUTSA</name>
<sequence length="81" mass="9451">MARPKKIVPPTDAEITFRLEIPEFRGSTVAEELLDWFVTIDEILEFKKVPHDRCVPLVAIRFRDRAAAWWTQNKTSRARLG</sequence>
<gene>
    <name evidence="1" type="ORF">EUTSA_v10019653mg</name>
</gene>
<reference evidence="1 2" key="1">
    <citation type="journal article" date="2013" name="Front. Plant Sci.">
        <title>The Reference Genome of the Halophytic Plant Eutrema salsugineum.</title>
        <authorList>
            <person name="Yang R."/>
            <person name="Jarvis D.E."/>
            <person name="Chen H."/>
            <person name="Beilstein M.A."/>
            <person name="Grimwood J."/>
            <person name="Jenkins J."/>
            <person name="Shu S."/>
            <person name="Prochnik S."/>
            <person name="Xin M."/>
            <person name="Ma C."/>
            <person name="Schmutz J."/>
            <person name="Wing R.A."/>
            <person name="Mitchell-Olds T."/>
            <person name="Schumaker K.S."/>
            <person name="Wang X."/>
        </authorList>
    </citation>
    <scope>NUCLEOTIDE SEQUENCE [LARGE SCALE GENOMIC DNA]</scope>
</reference>
<dbReference type="KEGG" id="eus:EUTSA_v10019653mg"/>
<organism evidence="1 2">
    <name type="scientific">Eutrema salsugineum</name>
    <name type="common">Saltwater cress</name>
    <name type="synonym">Sisymbrium salsugineum</name>
    <dbReference type="NCBI Taxonomy" id="72664"/>
    <lineage>
        <taxon>Eukaryota</taxon>
        <taxon>Viridiplantae</taxon>
        <taxon>Streptophyta</taxon>
        <taxon>Embryophyta</taxon>
        <taxon>Tracheophyta</taxon>
        <taxon>Spermatophyta</taxon>
        <taxon>Magnoliopsida</taxon>
        <taxon>eudicotyledons</taxon>
        <taxon>Gunneridae</taxon>
        <taxon>Pentapetalae</taxon>
        <taxon>rosids</taxon>
        <taxon>malvids</taxon>
        <taxon>Brassicales</taxon>
        <taxon>Brassicaceae</taxon>
        <taxon>Eutremeae</taxon>
        <taxon>Eutrema</taxon>
    </lineage>
</organism>
<dbReference type="AlphaFoldDB" id="V4KCA5"/>
<evidence type="ECO:0008006" key="3">
    <source>
        <dbReference type="Google" id="ProtNLM"/>
    </source>
</evidence>
<evidence type="ECO:0000313" key="2">
    <source>
        <dbReference type="Proteomes" id="UP000030689"/>
    </source>
</evidence>
<dbReference type="OMA" id="WVIDVED"/>
<evidence type="ECO:0000313" key="1">
    <source>
        <dbReference type="EMBL" id="ESQ28739.1"/>
    </source>
</evidence>
<proteinExistence type="predicted"/>
<feature type="non-terminal residue" evidence="1">
    <location>
        <position position="81"/>
    </location>
</feature>
<dbReference type="Proteomes" id="UP000030689">
    <property type="component" value="Unassembled WGS sequence"/>
</dbReference>
<keyword evidence="2" id="KW-1185">Reference proteome</keyword>
<protein>
    <recommendedName>
        <fullName evidence="3">Retrotransposon gag domain-containing protein</fullName>
    </recommendedName>
</protein>
<dbReference type="Gramene" id="ESQ28739">
    <property type="protein sequence ID" value="ESQ28739"/>
    <property type="gene ID" value="EUTSA_v10019653mg"/>
</dbReference>
<dbReference type="EMBL" id="KI517953">
    <property type="protein sequence ID" value="ESQ28739.1"/>
    <property type="molecule type" value="Genomic_DNA"/>
</dbReference>
<dbReference type="STRING" id="72664.V4KCA5"/>